<keyword evidence="5" id="KW-0378">Hydrolase</keyword>
<gene>
    <name evidence="13" type="ORF">V1264_017833</name>
</gene>
<feature type="region of interest" description="Disordered" evidence="10">
    <location>
        <begin position="1302"/>
        <end position="1426"/>
    </location>
</feature>
<dbReference type="InterPro" id="IPR000477">
    <property type="entry name" value="RT_dom"/>
</dbReference>
<dbReference type="InterPro" id="IPR021109">
    <property type="entry name" value="Peptidase_aspartic_dom_sf"/>
</dbReference>
<dbReference type="Pfam" id="PF00078">
    <property type="entry name" value="RVT_1"/>
    <property type="match status" value="1"/>
</dbReference>
<evidence type="ECO:0000259" key="11">
    <source>
        <dbReference type="PROSITE" id="PS50878"/>
    </source>
</evidence>
<dbReference type="GO" id="GO:0006508">
    <property type="term" value="P:proteolysis"/>
    <property type="evidence" value="ECO:0007669"/>
    <property type="project" value="InterPro"/>
</dbReference>
<dbReference type="Pfam" id="PF17919">
    <property type="entry name" value="RT_RNaseH_2"/>
    <property type="match status" value="1"/>
</dbReference>
<feature type="compositionally biased region" description="Polar residues" evidence="10">
    <location>
        <begin position="259"/>
        <end position="271"/>
    </location>
</feature>
<dbReference type="InterPro" id="IPR041588">
    <property type="entry name" value="Integrase_H2C2"/>
</dbReference>
<dbReference type="SUPFAM" id="SSF53098">
    <property type="entry name" value="Ribonuclease H-like"/>
    <property type="match status" value="1"/>
</dbReference>
<dbReference type="Gene3D" id="2.40.70.10">
    <property type="entry name" value="Acid Proteases"/>
    <property type="match status" value="1"/>
</dbReference>
<dbReference type="InterPro" id="IPR043502">
    <property type="entry name" value="DNA/RNA_pol_sf"/>
</dbReference>
<evidence type="ECO:0000256" key="2">
    <source>
        <dbReference type="ARBA" id="ARBA00022695"/>
    </source>
</evidence>
<dbReference type="Gene3D" id="1.10.340.70">
    <property type="match status" value="1"/>
</dbReference>
<feature type="domain" description="Integrase catalytic" evidence="12">
    <location>
        <begin position="1058"/>
        <end position="1211"/>
    </location>
</feature>
<evidence type="ECO:0000256" key="10">
    <source>
        <dbReference type="SAM" id="MobiDB-lite"/>
    </source>
</evidence>
<feature type="compositionally biased region" description="Low complexity" evidence="10">
    <location>
        <begin position="237"/>
        <end position="249"/>
    </location>
</feature>
<keyword evidence="1" id="KW-0808">Transferase</keyword>
<dbReference type="InterPro" id="IPR001584">
    <property type="entry name" value="Integrase_cat-core"/>
</dbReference>
<name>A0AAN9BKE0_9CAEN</name>
<protein>
    <recommendedName>
        <fullName evidence="15">Reverse transcriptase</fullName>
    </recommendedName>
</protein>
<dbReference type="FunFam" id="3.10.10.10:FF:000003">
    <property type="entry name" value="Retrovirus-related Pol polyprotein from transposon 297-like Protein"/>
    <property type="match status" value="1"/>
</dbReference>
<dbReference type="PROSITE" id="PS50994">
    <property type="entry name" value="INTEGRASE"/>
    <property type="match status" value="1"/>
</dbReference>
<evidence type="ECO:0000256" key="5">
    <source>
        <dbReference type="ARBA" id="ARBA00022801"/>
    </source>
</evidence>
<dbReference type="PROSITE" id="PS50878">
    <property type="entry name" value="RT_POL"/>
    <property type="match status" value="1"/>
</dbReference>
<evidence type="ECO:0000256" key="1">
    <source>
        <dbReference type="ARBA" id="ARBA00022679"/>
    </source>
</evidence>
<dbReference type="InterPro" id="IPR036397">
    <property type="entry name" value="RNaseH_sf"/>
</dbReference>
<dbReference type="GO" id="GO:0004519">
    <property type="term" value="F:endonuclease activity"/>
    <property type="evidence" value="ECO:0007669"/>
    <property type="project" value="UniProtKB-KW"/>
</dbReference>
<feature type="compositionally biased region" description="Polar residues" evidence="10">
    <location>
        <begin position="1342"/>
        <end position="1361"/>
    </location>
</feature>
<feature type="region of interest" description="Disordered" evidence="10">
    <location>
        <begin position="188"/>
        <end position="274"/>
    </location>
</feature>
<dbReference type="PANTHER" id="PTHR37984:SF11">
    <property type="entry name" value="INTEGRASE CATALYTIC DOMAIN-CONTAINING PROTEIN"/>
    <property type="match status" value="1"/>
</dbReference>
<dbReference type="InterPro" id="IPR001969">
    <property type="entry name" value="Aspartic_peptidase_AS"/>
</dbReference>
<dbReference type="GO" id="GO:0004190">
    <property type="term" value="F:aspartic-type endopeptidase activity"/>
    <property type="evidence" value="ECO:0007669"/>
    <property type="project" value="InterPro"/>
</dbReference>
<dbReference type="FunFam" id="3.30.70.270:FF:000026">
    <property type="entry name" value="Transposon Ty3-G Gag-Pol polyprotein"/>
    <property type="match status" value="1"/>
</dbReference>
<feature type="compositionally biased region" description="Basic and acidic residues" evidence="10">
    <location>
        <begin position="205"/>
        <end position="216"/>
    </location>
</feature>
<dbReference type="InterPro" id="IPR043128">
    <property type="entry name" value="Rev_trsase/Diguanyl_cyclase"/>
</dbReference>
<dbReference type="CDD" id="cd09274">
    <property type="entry name" value="RNase_HI_RT_Ty3"/>
    <property type="match status" value="1"/>
</dbReference>
<keyword evidence="4" id="KW-0255">Endonuclease</keyword>
<dbReference type="InterPro" id="IPR050951">
    <property type="entry name" value="Retrovirus_Pol_polyprotein"/>
</dbReference>
<evidence type="ECO:0000256" key="9">
    <source>
        <dbReference type="ARBA" id="ARBA00022918"/>
    </source>
</evidence>
<dbReference type="SUPFAM" id="SSF50630">
    <property type="entry name" value="Acid proteases"/>
    <property type="match status" value="1"/>
</dbReference>
<dbReference type="Proteomes" id="UP001374579">
    <property type="component" value="Unassembled WGS sequence"/>
</dbReference>
<evidence type="ECO:0000313" key="14">
    <source>
        <dbReference type="Proteomes" id="UP001374579"/>
    </source>
</evidence>
<dbReference type="PANTHER" id="PTHR37984">
    <property type="entry name" value="PROTEIN CBG26694"/>
    <property type="match status" value="1"/>
</dbReference>
<dbReference type="Pfam" id="PF17921">
    <property type="entry name" value="Integrase_H2C2"/>
    <property type="match status" value="1"/>
</dbReference>
<dbReference type="FunFam" id="1.10.340.70:FF:000003">
    <property type="entry name" value="Protein CBG25708"/>
    <property type="match status" value="1"/>
</dbReference>
<keyword evidence="6" id="KW-0460">Magnesium</keyword>
<feature type="compositionally biased region" description="Polar residues" evidence="10">
    <location>
        <begin position="1377"/>
        <end position="1394"/>
    </location>
</feature>
<dbReference type="FunFam" id="3.30.420.10:FF:000063">
    <property type="entry name" value="Retrovirus-related Pol polyprotein from transposon 297-like Protein"/>
    <property type="match status" value="1"/>
</dbReference>
<dbReference type="Pfam" id="PF00665">
    <property type="entry name" value="rve"/>
    <property type="match status" value="1"/>
</dbReference>
<dbReference type="Gene3D" id="3.30.70.270">
    <property type="match status" value="2"/>
</dbReference>
<comment type="caution">
    <text evidence="13">The sequence shown here is derived from an EMBL/GenBank/DDBJ whole genome shotgun (WGS) entry which is preliminary data.</text>
</comment>
<proteinExistence type="predicted"/>
<keyword evidence="14" id="KW-1185">Reference proteome</keyword>
<sequence>MSLPSFPAFVVQGEEGSAGIRWKKWIDKLENMLCGLDVTADDRKKALLLHYAGDEVYEIFDNFSDDQKGVDAVTGADNTPNTYQVAKKSLTDYFTPKQNVAYDTFKFRGTIQQPSETIDAYITRLKTIAHRCDFHDVDREILGQLVQGCSSSKVRRKDLRENSNLQQVIDDARSHELSEARATEIEGACASVNSVKPNPRRTYHHHGDTEARHDNSHASGAGYNRGGDYRRGSNSKRGSSFGRGNNFSRGGSGRGGVWDSSNPQRQRSSNGGARCRYCGGSYPHKGSCPARGKECRLCSKIGHFASVCESSPQKVRQIFHSTQVDDESTVDEDYDNPYYSSDEVVFSISNPKSKSLSVEVHIFNKPVPLLIDTGASVSLMTFDTYKKVCPKAPLYGPCPLIFAYGSDVPLPIIGFVTTDVNYNDQRIPAKFYVVNNNKVNKANNLMSLDMAETLGLVHFTFALSPDDKFHTLFSNGVGKIKDISIKLHIDQSVRPVAQRHRRIPFHVRKDVEAELNRLEKLDIIEKIEGPTPWVSPVVVVPKKQGVRLCIDMREANKAIKREKHIMPTLDDLIADLNGSTVFSKLDMSNAYHQLELDPESRYITTFSTHVGLRRYKRLLFGVNAAAEIFQNAIAELLADIPGAKNLSDDIIIHGKTQAEHDVALQATLQQLQNHGAKLNREKCVFSVSELTFFGHIFGKKGVAASPDKVSTIINSPPPTNVSEVRSLLGMTQYVARFIANYATITEPLRNLTKKDAPWEWSDKEQQAFNCLKETLTNAKVMSYFDQRKPTKILVDASPVGLGAILTQEGKIICYASRALTPTEQRYSQTDREMLAVVYGVEHFHLYLYGSSFTVVTDHKPLLGIVNSQKPTTARIERWRLRLMPYEMSLTYAPGRDDLNPADYISRHPQSTPQRENKGEEYINYVAENAVPVAMTKHEVRIETQRDDQLQKVMRSIQTGQWQDGDVSDFARFSEELSMHDGLILRGHRLVIPKTLRQKVINIAHQAHQGIVKTKQCLREKVWFPRIDTMVEETVKSCIPCQASYPGPKAREPIISTPLPSEPWSALALDFAGPFPSGDYLLVVIDEYSRFPEVEIISSTSAKIVTRKLETIFSRQGIPKTVKTDNGPPFHGQEFSHFATQFGFHHRKITPLWPEANGEAERFMRTLDQNIRSSTAANLNWKTQLPTFLRQYRGTPHSSTGVSPFEALTKRKMNIGLPDCSLPLDPIPVHTRMIHNDFLSKRKMTEFTDRKRHTQLCDINPGDHVLVKQKKLNKLSTPYSPLPYVVIKKKGSMLTAQRGNHSIVRNSSHFKPIQGDHTVNDDDEEKEDDDEEEDGEAEAQAFPYTSQTRKLPVQPNSPTNRPVSPAHSPRRPNAMFHTPTTARVPNTSPRHSQPAMTPAQPDRPDASPPVRPQRQRHAPTYLEDYER</sequence>
<dbReference type="GO" id="GO:0003723">
    <property type="term" value="F:RNA binding"/>
    <property type="evidence" value="ECO:0007669"/>
    <property type="project" value="UniProtKB-KW"/>
</dbReference>
<accession>A0AAN9BKE0</accession>
<keyword evidence="8" id="KW-0229">DNA integration</keyword>
<dbReference type="Gene3D" id="3.30.420.10">
    <property type="entry name" value="Ribonuclease H-like superfamily/Ribonuclease H"/>
    <property type="match status" value="1"/>
</dbReference>
<evidence type="ECO:0000256" key="4">
    <source>
        <dbReference type="ARBA" id="ARBA00022759"/>
    </source>
</evidence>
<dbReference type="EMBL" id="JBAMIC010000007">
    <property type="protein sequence ID" value="KAK7106599.1"/>
    <property type="molecule type" value="Genomic_DNA"/>
</dbReference>
<organism evidence="13 14">
    <name type="scientific">Littorina saxatilis</name>
    <dbReference type="NCBI Taxonomy" id="31220"/>
    <lineage>
        <taxon>Eukaryota</taxon>
        <taxon>Metazoa</taxon>
        <taxon>Spiralia</taxon>
        <taxon>Lophotrochozoa</taxon>
        <taxon>Mollusca</taxon>
        <taxon>Gastropoda</taxon>
        <taxon>Caenogastropoda</taxon>
        <taxon>Littorinimorpha</taxon>
        <taxon>Littorinoidea</taxon>
        <taxon>Littorinidae</taxon>
        <taxon>Littorina</taxon>
    </lineage>
</organism>
<evidence type="ECO:0000256" key="7">
    <source>
        <dbReference type="ARBA" id="ARBA00022884"/>
    </source>
</evidence>
<evidence type="ECO:0000313" key="13">
    <source>
        <dbReference type="EMBL" id="KAK7106599.1"/>
    </source>
</evidence>
<evidence type="ECO:0000256" key="6">
    <source>
        <dbReference type="ARBA" id="ARBA00022842"/>
    </source>
</evidence>
<dbReference type="GO" id="GO:0015074">
    <property type="term" value="P:DNA integration"/>
    <property type="evidence" value="ECO:0007669"/>
    <property type="project" value="UniProtKB-KW"/>
</dbReference>
<reference evidence="13 14" key="1">
    <citation type="submission" date="2024-02" db="EMBL/GenBank/DDBJ databases">
        <title>Chromosome-scale genome assembly of the rough periwinkle Littorina saxatilis.</title>
        <authorList>
            <person name="De Jode A."/>
            <person name="Faria R."/>
            <person name="Formenti G."/>
            <person name="Sims Y."/>
            <person name="Smith T.P."/>
            <person name="Tracey A."/>
            <person name="Wood J.M.D."/>
            <person name="Zagrodzka Z.B."/>
            <person name="Johannesson K."/>
            <person name="Butlin R.K."/>
            <person name="Leder E.H."/>
        </authorList>
    </citation>
    <scope>NUCLEOTIDE SEQUENCE [LARGE SCALE GENOMIC DNA]</scope>
    <source>
        <strain evidence="13">Snail1</strain>
        <tissue evidence="13">Muscle</tissue>
    </source>
</reference>
<evidence type="ECO:0000256" key="3">
    <source>
        <dbReference type="ARBA" id="ARBA00022722"/>
    </source>
</evidence>
<evidence type="ECO:0000259" key="12">
    <source>
        <dbReference type="PROSITE" id="PS50994"/>
    </source>
</evidence>
<dbReference type="InterPro" id="IPR012337">
    <property type="entry name" value="RNaseH-like_sf"/>
</dbReference>
<dbReference type="InterPro" id="IPR041577">
    <property type="entry name" value="RT_RNaseH_2"/>
</dbReference>
<keyword evidence="9" id="KW-0695">RNA-directed DNA polymerase</keyword>
<dbReference type="Gene3D" id="3.10.10.10">
    <property type="entry name" value="HIV Type 1 Reverse Transcriptase, subunit A, domain 1"/>
    <property type="match status" value="1"/>
</dbReference>
<feature type="compositionally biased region" description="Acidic residues" evidence="10">
    <location>
        <begin position="1320"/>
        <end position="1336"/>
    </location>
</feature>
<evidence type="ECO:0008006" key="15">
    <source>
        <dbReference type="Google" id="ProtNLM"/>
    </source>
</evidence>
<feature type="domain" description="Reverse transcriptase" evidence="11">
    <location>
        <begin position="521"/>
        <end position="697"/>
    </location>
</feature>
<keyword evidence="3" id="KW-0540">Nuclease</keyword>
<evidence type="ECO:0000256" key="8">
    <source>
        <dbReference type="ARBA" id="ARBA00022908"/>
    </source>
</evidence>
<dbReference type="PROSITE" id="PS00141">
    <property type="entry name" value="ASP_PROTEASE"/>
    <property type="match status" value="1"/>
</dbReference>
<dbReference type="SUPFAM" id="SSF56672">
    <property type="entry name" value="DNA/RNA polymerases"/>
    <property type="match status" value="1"/>
</dbReference>
<dbReference type="CDD" id="cd01647">
    <property type="entry name" value="RT_LTR"/>
    <property type="match status" value="1"/>
</dbReference>
<keyword evidence="2" id="KW-0548">Nucleotidyltransferase</keyword>
<dbReference type="GO" id="GO:0003964">
    <property type="term" value="F:RNA-directed DNA polymerase activity"/>
    <property type="evidence" value="ECO:0007669"/>
    <property type="project" value="UniProtKB-KW"/>
</dbReference>
<keyword evidence="7" id="KW-0694">RNA-binding</keyword>